<keyword evidence="5" id="KW-1185">Reference proteome</keyword>
<dbReference type="InterPro" id="IPR045851">
    <property type="entry name" value="AMP-bd_C_sf"/>
</dbReference>
<dbReference type="InterPro" id="IPR042099">
    <property type="entry name" value="ANL_N_sf"/>
</dbReference>
<evidence type="ECO:0000256" key="1">
    <source>
        <dbReference type="ARBA" id="ARBA00006432"/>
    </source>
</evidence>
<name>A0A2T5BNY9_9RHOB</name>
<reference evidence="4 5" key="1">
    <citation type="submission" date="2018-04" db="EMBL/GenBank/DDBJ databases">
        <title>Genomic Encyclopedia of Archaeal and Bacterial Type Strains, Phase II (KMG-II): from individual species to whole genera.</title>
        <authorList>
            <person name="Goeker M."/>
        </authorList>
    </citation>
    <scope>NUCLEOTIDE SEQUENCE [LARGE SCALE GENOMIC DNA]</scope>
    <source>
        <strain evidence="4 5">DSM 18064</strain>
    </source>
</reference>
<dbReference type="EMBL" id="QAAA01000025">
    <property type="protein sequence ID" value="PTN00690.1"/>
    <property type="molecule type" value="Genomic_DNA"/>
</dbReference>
<dbReference type="InterPro" id="IPR020845">
    <property type="entry name" value="AMP-binding_CS"/>
</dbReference>
<evidence type="ECO:0000313" key="4">
    <source>
        <dbReference type="EMBL" id="PTN00690.1"/>
    </source>
</evidence>
<dbReference type="PANTHER" id="PTHR43201">
    <property type="entry name" value="ACYL-COA SYNTHETASE"/>
    <property type="match status" value="1"/>
</dbReference>
<dbReference type="InterPro" id="IPR025110">
    <property type="entry name" value="AMP-bd_C"/>
</dbReference>
<feature type="domain" description="AMP-dependent synthetase/ligase" evidence="2">
    <location>
        <begin position="18"/>
        <end position="361"/>
    </location>
</feature>
<dbReference type="GO" id="GO:0031956">
    <property type="term" value="F:medium-chain fatty acid-CoA ligase activity"/>
    <property type="evidence" value="ECO:0007669"/>
    <property type="project" value="TreeGrafter"/>
</dbReference>
<dbReference type="InterPro" id="IPR000873">
    <property type="entry name" value="AMP-dep_synth/lig_dom"/>
</dbReference>
<comment type="caution">
    <text evidence="4">The sequence shown here is derived from an EMBL/GenBank/DDBJ whole genome shotgun (WGS) entry which is preliminary data.</text>
</comment>
<dbReference type="Gene3D" id="3.30.300.30">
    <property type="match status" value="1"/>
</dbReference>
<dbReference type="Pfam" id="PF00501">
    <property type="entry name" value="AMP-binding"/>
    <property type="match status" value="1"/>
</dbReference>
<protein>
    <submittedName>
        <fullName evidence="4">Malonyl-CoA/methylmalonyl-CoA synthetase</fullName>
    </submittedName>
</protein>
<evidence type="ECO:0000259" key="3">
    <source>
        <dbReference type="Pfam" id="PF13193"/>
    </source>
</evidence>
<sequence>MTNPLFDTLFGCHAENHRPFLHLPGGRSLSYDAFLKQAARFAHALGALGLVQGDRLAMQVEKSPHALAVYAACVQAGVILLPLNTAYTDEELAYFLENSGARLFLCDGARADTLSEVAKATGCRLAVLNADGTGSFAIAAQDKPDRFETVPRTHDDLAAFLYTSGTTGRSKGAMLTQENLLSNARVLAQYWRFSENDVLLHALPLFHTHGLFVATNTVLASGGAMLLLPGFDTEAVLNALPHTTVMMGVPTYYTRLLNEPRFTADLVAHMRLFTSGSAPMLTQTHHLFEDRTGQKILERYGMTETNMTTSNPYDGARRPGTVGVPLPGVEVKITAPDGTSLPKGQIGMIEVRGPNVFRGYWQMPQKTREELRENGFFITGDLGRIDEDGYLQIVGRSKDLVITGGYNVYPKEVEQILDDQPGVLESAVIGVPHPDYGEAVLAVLVPRAGEVPDLALIGAGLRTRLAGFKQPRKMVLAESLPRNTMGKVQKNVLRTAYKDVFQNG</sequence>
<dbReference type="Proteomes" id="UP000243859">
    <property type="component" value="Unassembled WGS sequence"/>
</dbReference>
<dbReference type="NCBIfam" id="NF005702">
    <property type="entry name" value="PRK07514.1"/>
    <property type="match status" value="1"/>
</dbReference>
<dbReference type="SUPFAM" id="SSF56801">
    <property type="entry name" value="Acetyl-CoA synthetase-like"/>
    <property type="match status" value="1"/>
</dbReference>
<dbReference type="PROSITE" id="PS00455">
    <property type="entry name" value="AMP_BINDING"/>
    <property type="match status" value="1"/>
</dbReference>
<dbReference type="PANTHER" id="PTHR43201:SF8">
    <property type="entry name" value="ACYL-COA SYNTHETASE FAMILY MEMBER 3"/>
    <property type="match status" value="1"/>
</dbReference>
<dbReference type="Pfam" id="PF13193">
    <property type="entry name" value="AMP-binding_C"/>
    <property type="match status" value="1"/>
</dbReference>
<comment type="similarity">
    <text evidence="1">Belongs to the ATP-dependent AMP-binding enzyme family.</text>
</comment>
<feature type="domain" description="AMP-binding enzyme C-terminal" evidence="3">
    <location>
        <begin position="412"/>
        <end position="487"/>
    </location>
</feature>
<dbReference type="GO" id="GO:0006631">
    <property type="term" value="P:fatty acid metabolic process"/>
    <property type="evidence" value="ECO:0007669"/>
    <property type="project" value="TreeGrafter"/>
</dbReference>
<gene>
    <name evidence="4" type="ORF">C8N32_1258</name>
</gene>
<dbReference type="RefSeq" id="WP_107893517.1">
    <property type="nucleotide sequence ID" value="NZ_NHSI01000012.1"/>
</dbReference>
<organism evidence="4 5">
    <name type="scientific">Rhodovulum imhoffii</name>
    <dbReference type="NCBI Taxonomy" id="365340"/>
    <lineage>
        <taxon>Bacteria</taxon>
        <taxon>Pseudomonadati</taxon>
        <taxon>Pseudomonadota</taxon>
        <taxon>Alphaproteobacteria</taxon>
        <taxon>Rhodobacterales</taxon>
        <taxon>Paracoccaceae</taxon>
        <taxon>Rhodovulum</taxon>
    </lineage>
</organism>
<evidence type="ECO:0000259" key="2">
    <source>
        <dbReference type="Pfam" id="PF00501"/>
    </source>
</evidence>
<proteinExistence type="inferred from homology"/>
<accession>A0A2T5BNY9</accession>
<dbReference type="AlphaFoldDB" id="A0A2T5BNY9"/>
<dbReference type="OrthoDB" id="9803968at2"/>
<dbReference type="CDD" id="cd05941">
    <property type="entry name" value="MCS"/>
    <property type="match status" value="1"/>
</dbReference>
<dbReference type="Gene3D" id="3.40.50.12780">
    <property type="entry name" value="N-terminal domain of ligase-like"/>
    <property type="match status" value="1"/>
</dbReference>
<evidence type="ECO:0000313" key="5">
    <source>
        <dbReference type="Proteomes" id="UP000243859"/>
    </source>
</evidence>